<evidence type="ECO:0000256" key="6">
    <source>
        <dbReference type="ARBA" id="ARBA00038999"/>
    </source>
</evidence>
<dbReference type="InterPro" id="IPR008271">
    <property type="entry name" value="Ser/Thr_kinase_AS"/>
</dbReference>
<comment type="similarity">
    <text evidence="5">Belongs to the protein kinase superfamily. STE Ser/Thr protein kinase family. MAP kinase kinase subfamily.</text>
</comment>
<evidence type="ECO:0000313" key="9">
    <source>
        <dbReference type="WBParaSite" id="PgR080_g003_t01"/>
    </source>
</evidence>
<dbReference type="Pfam" id="PF00069">
    <property type="entry name" value="Pkinase"/>
    <property type="match status" value="1"/>
</dbReference>
<name>A0A915C3P9_PARUN</name>
<evidence type="ECO:0000256" key="1">
    <source>
        <dbReference type="ARBA" id="ARBA00022679"/>
    </source>
</evidence>
<dbReference type="WBParaSite" id="PgR080_g003_t01">
    <property type="protein sequence ID" value="PgR080_g003_t01"/>
    <property type="gene ID" value="PgR080_g003"/>
</dbReference>
<proteinExistence type="inferred from homology"/>
<accession>A0A915C3P9</accession>
<feature type="domain" description="Protein kinase" evidence="7">
    <location>
        <begin position="49"/>
        <end position="314"/>
    </location>
</feature>
<evidence type="ECO:0000256" key="3">
    <source>
        <dbReference type="ARBA" id="ARBA00022777"/>
    </source>
</evidence>
<organism evidence="8 9">
    <name type="scientific">Parascaris univalens</name>
    <name type="common">Nematode worm</name>
    <dbReference type="NCBI Taxonomy" id="6257"/>
    <lineage>
        <taxon>Eukaryota</taxon>
        <taxon>Metazoa</taxon>
        <taxon>Ecdysozoa</taxon>
        <taxon>Nematoda</taxon>
        <taxon>Chromadorea</taxon>
        <taxon>Rhabditida</taxon>
        <taxon>Spirurina</taxon>
        <taxon>Ascaridomorpha</taxon>
        <taxon>Ascaridoidea</taxon>
        <taxon>Ascarididae</taxon>
        <taxon>Parascaris</taxon>
    </lineage>
</organism>
<keyword evidence="4" id="KW-0067">ATP-binding</keyword>
<evidence type="ECO:0000256" key="4">
    <source>
        <dbReference type="ARBA" id="ARBA00022840"/>
    </source>
</evidence>
<protein>
    <recommendedName>
        <fullName evidence="6">mitogen-activated protein kinase kinase</fullName>
        <ecNumber evidence="6">2.7.12.2</ecNumber>
    </recommendedName>
</protein>
<evidence type="ECO:0000313" key="8">
    <source>
        <dbReference type="Proteomes" id="UP000887569"/>
    </source>
</evidence>
<dbReference type="EC" id="2.7.12.2" evidence="6"/>
<dbReference type="InterPro" id="IPR011009">
    <property type="entry name" value="Kinase-like_dom_sf"/>
</dbReference>
<keyword evidence="8" id="KW-1185">Reference proteome</keyword>
<keyword evidence="2" id="KW-0547">Nucleotide-binding</keyword>
<dbReference type="Gene3D" id="1.10.510.10">
    <property type="entry name" value="Transferase(Phosphotransferase) domain 1"/>
    <property type="match status" value="1"/>
</dbReference>
<dbReference type="SMART" id="SM00220">
    <property type="entry name" value="S_TKc"/>
    <property type="match status" value="1"/>
</dbReference>
<keyword evidence="1" id="KW-0808">Transferase</keyword>
<dbReference type="PANTHER" id="PTHR48013">
    <property type="entry name" value="DUAL SPECIFICITY MITOGEN-ACTIVATED PROTEIN KINASE KINASE 5-RELATED"/>
    <property type="match status" value="1"/>
</dbReference>
<dbReference type="InterPro" id="IPR000719">
    <property type="entry name" value="Prot_kinase_dom"/>
</dbReference>
<reference evidence="9" key="1">
    <citation type="submission" date="2022-11" db="UniProtKB">
        <authorList>
            <consortium name="WormBaseParasite"/>
        </authorList>
    </citation>
    <scope>IDENTIFICATION</scope>
</reference>
<dbReference type="SUPFAM" id="SSF56112">
    <property type="entry name" value="Protein kinase-like (PK-like)"/>
    <property type="match status" value="1"/>
</dbReference>
<dbReference type="PANTHER" id="PTHR48013:SF15">
    <property type="entry name" value="DUAL SPECIFICITY MITOGEN-ACTIVATED PROTEIN KINASE KINASE 4"/>
    <property type="match status" value="1"/>
</dbReference>
<dbReference type="GO" id="GO:0005524">
    <property type="term" value="F:ATP binding"/>
    <property type="evidence" value="ECO:0007669"/>
    <property type="project" value="UniProtKB-KW"/>
</dbReference>
<sequence length="357" mass="40458">MSALDDRAQLGGFIIHPVPEPEESEEESFDTTFDFRDGRIYTHVVVTDFDEMGPPRIGRFGVVQSSTHIASGKRVAIKTVSLFNAKTKTIKKEADISRRLNHRNVITFYGMTAENFYCCLCFELMDVDLSTFYTHIYKDEKARLPENMIGAIASSMVNGLMYLKEQKIIHRDVKPSNVLLNRLGNVKICDFGVSGYLSRSVAKTYCGTSAYLAPEMVAPQNGGKTIYTVQADIWSLGITLYEISKGKHPYDPVGKSTFVLLSEIQAKEAPVLNDSYYSGNLCEFVNKCLNKDVLHRPFYRRKGSIRGLIDLSFYIEYRDRVENSMYMGTPKSTRIKIRENESESGSESVKMKVRMIK</sequence>
<dbReference type="GO" id="GO:0004708">
    <property type="term" value="F:MAP kinase kinase activity"/>
    <property type="evidence" value="ECO:0007669"/>
    <property type="project" value="UniProtKB-EC"/>
</dbReference>
<evidence type="ECO:0000256" key="5">
    <source>
        <dbReference type="ARBA" id="ARBA00038035"/>
    </source>
</evidence>
<dbReference type="PROSITE" id="PS50011">
    <property type="entry name" value="PROTEIN_KINASE_DOM"/>
    <property type="match status" value="1"/>
</dbReference>
<evidence type="ECO:0000259" key="7">
    <source>
        <dbReference type="PROSITE" id="PS50011"/>
    </source>
</evidence>
<dbReference type="PROSITE" id="PS00108">
    <property type="entry name" value="PROTEIN_KINASE_ST"/>
    <property type="match status" value="1"/>
</dbReference>
<evidence type="ECO:0000256" key="2">
    <source>
        <dbReference type="ARBA" id="ARBA00022741"/>
    </source>
</evidence>
<dbReference type="AlphaFoldDB" id="A0A915C3P9"/>
<dbReference type="Proteomes" id="UP000887569">
    <property type="component" value="Unplaced"/>
</dbReference>
<keyword evidence="3" id="KW-0418">Kinase</keyword>